<dbReference type="InterPro" id="IPR038987">
    <property type="entry name" value="MoeA-like"/>
</dbReference>
<dbReference type="AlphaFoldDB" id="A0A7J3SK27"/>
<evidence type="ECO:0000313" key="4">
    <source>
        <dbReference type="EMBL" id="HGZ59946.1"/>
    </source>
</evidence>
<dbReference type="InterPro" id="IPR036425">
    <property type="entry name" value="MoaB/Mog-like_dom_sf"/>
</dbReference>
<dbReference type="GO" id="GO:0005737">
    <property type="term" value="C:cytoplasm"/>
    <property type="evidence" value="ECO:0007669"/>
    <property type="project" value="TreeGrafter"/>
</dbReference>
<evidence type="ECO:0000256" key="2">
    <source>
        <dbReference type="ARBA" id="ARBA00023150"/>
    </source>
</evidence>
<dbReference type="Gene3D" id="3.40.980.10">
    <property type="entry name" value="MoaB/Mog-like domain"/>
    <property type="match status" value="1"/>
</dbReference>
<sequence>MSMTLKKFATMEEALNFVTKNFKLMLNTEVIGLDLILKRVSAEEIVAPTDIPQTDKSAVDGYAICSSSVSSATPNNPIPLNLKERNLPKISCGDAVPVHTGDPLPEGADAVVMLEDAEIENNKLFVMKSVAKYENVSRKGEDFERGKIVVEKGTLLRPWHIASLSALNITKAKVFKKVRLGIVVTGSELSEPGGDGPFFDSTSRLIAGYLLEQGYIDVNRYGIIEDNVKSIATAIRRAEEENDLILTTGGTGPGLRDLSVKALEEAGGTVVIRGLAIRPGRPTSLGVLNKKPVFMLSGYPVAALIGLRFLVLPFIEGAIGLLDHSQKFVFAKLSTRVFNEVGLESFIRVKLKQCGSELCAEPVLLRGSGILSSLLAAGGFLRIPRNVEGYEVGELVKIDLV</sequence>
<comment type="caution">
    <text evidence="4">The sequence shown here is derived from an EMBL/GenBank/DDBJ whole genome shotgun (WGS) entry which is preliminary data.</text>
</comment>
<organism evidence="4">
    <name type="scientific">Fervidicoccus fontis</name>
    <dbReference type="NCBI Taxonomy" id="683846"/>
    <lineage>
        <taxon>Archaea</taxon>
        <taxon>Thermoproteota</taxon>
        <taxon>Thermoprotei</taxon>
        <taxon>Fervidicoccales</taxon>
        <taxon>Fervidicoccaceae</taxon>
        <taxon>Fervidicoccus</taxon>
    </lineage>
</organism>
<dbReference type="Gene3D" id="2.170.190.11">
    <property type="entry name" value="Molybdopterin biosynthesis moea protein, domain 3"/>
    <property type="match status" value="1"/>
</dbReference>
<dbReference type="InterPro" id="IPR036135">
    <property type="entry name" value="MoeA_linker/N_sf"/>
</dbReference>
<dbReference type="InterPro" id="IPR008284">
    <property type="entry name" value="MoCF_biosynth_CS"/>
</dbReference>
<dbReference type="InterPro" id="IPR001453">
    <property type="entry name" value="MoaB/Mog_dom"/>
</dbReference>
<dbReference type="UniPathway" id="UPA00344"/>
<keyword evidence="2" id="KW-0501">Molybdenum cofactor biosynthesis</keyword>
<comment type="pathway">
    <text evidence="1">Cofactor biosynthesis; molybdopterin biosynthesis.</text>
</comment>
<dbReference type="InterPro" id="IPR005110">
    <property type="entry name" value="MoeA_linker/N"/>
</dbReference>
<name>A0A7J3SK27_9CREN</name>
<dbReference type="InterPro" id="IPR005111">
    <property type="entry name" value="MoeA_C_domain_IV"/>
</dbReference>
<dbReference type="GO" id="GO:0061599">
    <property type="term" value="F:molybdopterin molybdotransferase activity"/>
    <property type="evidence" value="ECO:0007669"/>
    <property type="project" value="TreeGrafter"/>
</dbReference>
<dbReference type="PANTHER" id="PTHR10192">
    <property type="entry name" value="MOLYBDOPTERIN BIOSYNTHESIS PROTEIN"/>
    <property type="match status" value="1"/>
</dbReference>
<dbReference type="EMBL" id="DTLS01000051">
    <property type="protein sequence ID" value="HGZ59946.1"/>
    <property type="molecule type" value="Genomic_DNA"/>
</dbReference>
<evidence type="ECO:0000256" key="1">
    <source>
        <dbReference type="ARBA" id="ARBA00005046"/>
    </source>
</evidence>
<protein>
    <submittedName>
        <fullName evidence="4">Molybdopterin molybdenumtransferase MoeA</fullName>
    </submittedName>
</protein>
<feature type="domain" description="MoaB/Mog" evidence="3">
    <location>
        <begin position="181"/>
        <end position="317"/>
    </location>
</feature>
<dbReference type="InterPro" id="IPR036688">
    <property type="entry name" value="MoeA_C_domain_IV_sf"/>
</dbReference>
<gene>
    <name evidence="4" type="ORF">ENW83_01900</name>
</gene>
<dbReference type="Pfam" id="PF03454">
    <property type="entry name" value="MoeA_C"/>
    <property type="match status" value="1"/>
</dbReference>
<dbReference type="NCBIfam" id="TIGR00177">
    <property type="entry name" value="molyb_syn"/>
    <property type="match status" value="1"/>
</dbReference>
<keyword evidence="4" id="KW-0808">Transferase</keyword>
<proteinExistence type="predicted"/>
<dbReference type="GO" id="GO:0006777">
    <property type="term" value="P:Mo-molybdopterin cofactor biosynthetic process"/>
    <property type="evidence" value="ECO:0007669"/>
    <property type="project" value="UniProtKB-KW"/>
</dbReference>
<evidence type="ECO:0000259" key="3">
    <source>
        <dbReference type="SMART" id="SM00852"/>
    </source>
</evidence>
<dbReference type="PANTHER" id="PTHR10192:SF19">
    <property type="entry name" value="MOLYBDOPTERIN BIOSYNTHESIS PROTEIN MJ0666-RELATED"/>
    <property type="match status" value="1"/>
</dbReference>
<reference evidence="4" key="1">
    <citation type="journal article" date="2020" name="mSystems">
        <title>Genome- and Community-Level Interaction Insights into Carbon Utilization and Element Cycling Functions of Hydrothermarchaeota in Hydrothermal Sediment.</title>
        <authorList>
            <person name="Zhou Z."/>
            <person name="Liu Y."/>
            <person name="Xu W."/>
            <person name="Pan J."/>
            <person name="Luo Z.H."/>
            <person name="Li M."/>
        </authorList>
    </citation>
    <scope>NUCLEOTIDE SEQUENCE [LARGE SCALE GENOMIC DNA]</scope>
    <source>
        <strain evidence="4">SpSt-885</strain>
    </source>
</reference>
<dbReference type="Pfam" id="PF00994">
    <property type="entry name" value="MoCF_biosynth"/>
    <property type="match status" value="1"/>
</dbReference>
<accession>A0A7J3SK27</accession>
<dbReference type="PROSITE" id="PS01078">
    <property type="entry name" value="MOCF_BIOSYNTHESIS_1"/>
    <property type="match status" value="1"/>
</dbReference>
<dbReference type="Gene3D" id="2.40.340.10">
    <property type="entry name" value="MoeA, C-terminal, domain IV"/>
    <property type="match status" value="1"/>
</dbReference>
<dbReference type="Pfam" id="PF03453">
    <property type="entry name" value="MoeA_N"/>
    <property type="match status" value="1"/>
</dbReference>
<dbReference type="SUPFAM" id="SSF63867">
    <property type="entry name" value="MoeA C-terminal domain-like"/>
    <property type="match status" value="1"/>
</dbReference>
<dbReference type="CDD" id="cd00887">
    <property type="entry name" value="MoeA"/>
    <property type="match status" value="1"/>
</dbReference>
<dbReference type="SUPFAM" id="SSF63882">
    <property type="entry name" value="MoeA N-terminal region -like"/>
    <property type="match status" value="1"/>
</dbReference>
<dbReference type="SMART" id="SM00852">
    <property type="entry name" value="MoCF_biosynth"/>
    <property type="match status" value="1"/>
</dbReference>
<dbReference type="SUPFAM" id="SSF53218">
    <property type="entry name" value="Molybdenum cofactor biosynthesis proteins"/>
    <property type="match status" value="1"/>
</dbReference>
<dbReference type="Gene3D" id="3.90.105.10">
    <property type="entry name" value="Molybdopterin biosynthesis moea protein, domain 2"/>
    <property type="match status" value="1"/>
</dbReference>